<keyword evidence="9" id="KW-1185">Reference proteome</keyword>
<feature type="domain" description="SSD" evidence="7">
    <location>
        <begin position="543"/>
        <end position="711"/>
    </location>
</feature>
<gene>
    <name evidence="8" type="ordered locus">Cwoe_1195</name>
</gene>
<dbReference type="EMBL" id="CP001854">
    <property type="protein sequence ID" value="ADB49624.1"/>
    <property type="molecule type" value="Genomic_DNA"/>
</dbReference>
<evidence type="ECO:0000256" key="5">
    <source>
        <dbReference type="ARBA" id="ARBA00023136"/>
    </source>
</evidence>
<dbReference type="GO" id="GO:0005886">
    <property type="term" value="C:plasma membrane"/>
    <property type="evidence" value="ECO:0007669"/>
    <property type="project" value="UniProtKB-SubCell"/>
</dbReference>
<evidence type="ECO:0000313" key="9">
    <source>
        <dbReference type="Proteomes" id="UP000008229"/>
    </source>
</evidence>
<reference evidence="9" key="2">
    <citation type="submission" date="2010-01" db="EMBL/GenBank/DDBJ databases">
        <title>The complete genome of Conexibacter woesei DSM 14684.</title>
        <authorList>
            <consortium name="US DOE Joint Genome Institute (JGI-PGF)"/>
            <person name="Lucas S."/>
            <person name="Copeland A."/>
            <person name="Lapidus A."/>
            <person name="Glavina del Rio T."/>
            <person name="Dalin E."/>
            <person name="Tice H."/>
            <person name="Bruce D."/>
            <person name="Goodwin L."/>
            <person name="Pitluck S."/>
            <person name="Kyrpides N."/>
            <person name="Mavromatis K."/>
            <person name="Ivanova N."/>
            <person name="Mikhailova N."/>
            <person name="Chertkov O."/>
            <person name="Brettin T."/>
            <person name="Detter J.C."/>
            <person name="Han C."/>
            <person name="Larimer F."/>
            <person name="Land M."/>
            <person name="Hauser L."/>
            <person name="Markowitz V."/>
            <person name="Cheng J.-F."/>
            <person name="Hugenholtz P."/>
            <person name="Woyke T."/>
            <person name="Wu D."/>
            <person name="Pukall R."/>
            <person name="Steenblock K."/>
            <person name="Schneider S."/>
            <person name="Klenk H.-P."/>
            <person name="Eisen J.A."/>
        </authorList>
    </citation>
    <scope>NUCLEOTIDE SEQUENCE [LARGE SCALE GENOMIC DNA]</scope>
    <source>
        <strain evidence="9">DSM 14684 / CIP 108061 / JCM 11494 / NBRC 100937 / ID131577</strain>
    </source>
</reference>
<name>D3FDQ0_CONWI</name>
<dbReference type="OrthoDB" id="7051771at2"/>
<feature type="transmembrane region" description="Helical" evidence="6">
    <location>
        <begin position="240"/>
        <end position="262"/>
    </location>
</feature>
<organism evidence="8 9">
    <name type="scientific">Conexibacter woesei (strain DSM 14684 / CCUG 47730 / CIP 108061 / JCM 11494 / NBRC 100937 / ID131577)</name>
    <dbReference type="NCBI Taxonomy" id="469383"/>
    <lineage>
        <taxon>Bacteria</taxon>
        <taxon>Bacillati</taxon>
        <taxon>Actinomycetota</taxon>
        <taxon>Thermoleophilia</taxon>
        <taxon>Solirubrobacterales</taxon>
        <taxon>Conexibacteraceae</taxon>
        <taxon>Conexibacter</taxon>
    </lineage>
</organism>
<feature type="transmembrane region" description="Helical" evidence="6">
    <location>
        <begin position="616"/>
        <end position="633"/>
    </location>
</feature>
<dbReference type="InterPro" id="IPR000731">
    <property type="entry name" value="SSD"/>
</dbReference>
<feature type="transmembrane region" description="Helical" evidence="6">
    <location>
        <begin position="545"/>
        <end position="564"/>
    </location>
</feature>
<evidence type="ECO:0000256" key="2">
    <source>
        <dbReference type="ARBA" id="ARBA00022475"/>
    </source>
</evidence>
<dbReference type="Pfam" id="PF03176">
    <property type="entry name" value="MMPL"/>
    <property type="match status" value="2"/>
</dbReference>
<evidence type="ECO:0000256" key="3">
    <source>
        <dbReference type="ARBA" id="ARBA00022692"/>
    </source>
</evidence>
<accession>D3FDQ0</accession>
<feature type="domain" description="SSD" evidence="7">
    <location>
        <begin position="221"/>
        <end position="342"/>
    </location>
</feature>
<feature type="transmembrane region" description="Helical" evidence="6">
    <location>
        <begin position="321"/>
        <end position="343"/>
    </location>
</feature>
<dbReference type="eggNOG" id="COG2409">
    <property type="taxonomic scope" value="Bacteria"/>
</dbReference>
<evidence type="ECO:0000313" key="8">
    <source>
        <dbReference type="EMBL" id="ADB49624.1"/>
    </source>
</evidence>
<keyword evidence="3 6" id="KW-0812">Transmembrane</keyword>
<evidence type="ECO:0000256" key="4">
    <source>
        <dbReference type="ARBA" id="ARBA00022989"/>
    </source>
</evidence>
<feature type="transmembrane region" description="Helical" evidence="6">
    <location>
        <begin position="661"/>
        <end position="680"/>
    </location>
</feature>
<dbReference type="Gene3D" id="1.20.1640.10">
    <property type="entry name" value="Multidrug efflux transporter AcrB transmembrane domain"/>
    <property type="match status" value="2"/>
</dbReference>
<feature type="transmembrane region" description="Helical" evidence="6">
    <location>
        <begin position="403"/>
        <end position="423"/>
    </location>
</feature>
<feature type="transmembrane region" description="Helical" evidence="6">
    <location>
        <begin position="188"/>
        <end position="207"/>
    </location>
</feature>
<dbReference type="SUPFAM" id="SSF82866">
    <property type="entry name" value="Multidrug efflux transporter AcrB transmembrane domain"/>
    <property type="match status" value="2"/>
</dbReference>
<proteinExistence type="predicted"/>
<dbReference type="PANTHER" id="PTHR33406">
    <property type="entry name" value="MEMBRANE PROTEIN MJ1562-RELATED"/>
    <property type="match status" value="1"/>
</dbReference>
<dbReference type="AlphaFoldDB" id="D3FDQ0"/>
<keyword evidence="4 6" id="KW-1133">Transmembrane helix</keyword>
<feature type="transmembrane region" description="Helical" evidence="6">
    <location>
        <begin position="214"/>
        <end position="234"/>
    </location>
</feature>
<dbReference type="PROSITE" id="PS50156">
    <property type="entry name" value="SSD"/>
    <property type="match status" value="2"/>
</dbReference>
<dbReference type="Proteomes" id="UP000008229">
    <property type="component" value="Chromosome"/>
</dbReference>
<dbReference type="PANTHER" id="PTHR33406:SF13">
    <property type="entry name" value="MEMBRANE PROTEIN YDFJ"/>
    <property type="match status" value="1"/>
</dbReference>
<dbReference type="InterPro" id="IPR004869">
    <property type="entry name" value="MMPL_dom"/>
</dbReference>
<dbReference type="KEGG" id="cwo:Cwoe_1195"/>
<feature type="transmembrane region" description="Helical" evidence="6">
    <location>
        <begin position="576"/>
        <end position="596"/>
    </location>
</feature>
<reference evidence="8 9" key="1">
    <citation type="journal article" date="2010" name="Stand. Genomic Sci.">
        <title>Complete genome sequence of Conexibacter woesei type strain (ID131577).</title>
        <authorList>
            <person name="Pukall R."/>
            <person name="Lapidus A."/>
            <person name="Glavina Del Rio T."/>
            <person name="Copeland A."/>
            <person name="Tice H."/>
            <person name="Cheng J.-F."/>
            <person name="Lucas S."/>
            <person name="Chen F."/>
            <person name="Nolan M."/>
            <person name="Bruce D."/>
            <person name="Goodwin L."/>
            <person name="Pitluck S."/>
            <person name="Mavromatis K."/>
            <person name="Ivanova N."/>
            <person name="Ovchinnikova G."/>
            <person name="Pati A."/>
            <person name="Chen A."/>
            <person name="Palaniappan K."/>
            <person name="Land M."/>
            <person name="Hauser L."/>
            <person name="Chang Y.-J."/>
            <person name="Jeffries C.D."/>
            <person name="Chain P."/>
            <person name="Meincke L."/>
            <person name="Sims D."/>
            <person name="Brettin T."/>
            <person name="Detter J.C."/>
            <person name="Rohde M."/>
            <person name="Goeker M."/>
            <person name="Bristow J."/>
            <person name="Eisen J.A."/>
            <person name="Markowitz V."/>
            <person name="Kyrpides N.C."/>
            <person name="Klenk H.-P."/>
            <person name="Hugenholtz P."/>
        </authorList>
    </citation>
    <scope>NUCLEOTIDE SEQUENCE [LARGE SCALE GENOMIC DNA]</scope>
    <source>
        <strain evidence="9">DSM 14684 / CIP 108061 / JCM 11494 / NBRC 100937 / ID131577</strain>
    </source>
</reference>
<feature type="transmembrane region" description="Helical" evidence="6">
    <location>
        <begin position="283"/>
        <end position="309"/>
    </location>
</feature>
<protein>
    <submittedName>
        <fullName evidence="8">Drug exporter-like proteinr of the RND superfamily</fullName>
    </submittedName>
</protein>
<keyword evidence="5 6" id="KW-0472">Membrane</keyword>
<evidence type="ECO:0000259" key="7">
    <source>
        <dbReference type="PROSITE" id="PS50156"/>
    </source>
</evidence>
<dbReference type="STRING" id="469383.Cwoe_1195"/>
<dbReference type="HOGENOM" id="CLU_005108_1_1_11"/>
<evidence type="ECO:0000256" key="6">
    <source>
        <dbReference type="SAM" id="Phobius"/>
    </source>
</evidence>
<feature type="transmembrane region" description="Helical" evidence="6">
    <location>
        <begin position="686"/>
        <end position="705"/>
    </location>
</feature>
<comment type="subcellular location">
    <subcellularLocation>
        <location evidence="1">Cell membrane</location>
        <topology evidence="1">Multi-pass membrane protein</topology>
    </subcellularLocation>
</comment>
<keyword evidence="2" id="KW-1003">Cell membrane</keyword>
<dbReference type="RefSeq" id="WP_012932675.1">
    <property type="nucleotide sequence ID" value="NC_013739.1"/>
</dbReference>
<evidence type="ECO:0000256" key="1">
    <source>
        <dbReference type="ARBA" id="ARBA00004651"/>
    </source>
</evidence>
<sequence length="743" mass="76514">MQRAMLRLDALVRRRRTVVLVVWGLVLVAAVPLAMHQSDRLTGGGFEVPGSQSAAVQHAVAGDFERGQATTLAAVLVPREGATPARLRAALGRLGAAAADTGGKARLAPAARAAALRALAADGVRPLIVPLATTVSDGGSIDLAVDLRRALGISDRRGEALVEGDVATHLIGQGALWAGMQDLTKEDLLAAETTGFPIVLLILLAVFGSLVAAVLPLALGLVSVTVTGALIYLLSLTTEMSVFVTNMASMIGIGVAVDYSLFVLARYREEIADGRTPEEARGIALATSGVAVTFSGLAVIVSLAGLFVVNVTSLRSMAMGAILVVAVAVLAAATLLPALISLAGRRAYERGRIATVSGAIARRLRVRRGRGDAAAAGAGGAAAATPGGSFWDGWTARVTRRPVVSAVAAASVLIVLALPVLSIETGNGALEQFPRGHETRVGAETAASLTGAGAATPIEVVVPGARAQEAIAVLRADRQVARVEPPVAARDGDAVLIGAIPAVHGESAAAQALVERLRGALPEGALVGGSPADTKDFLDRVSGSMWLVIAFVLGLSYLVLLVLLRSVVLPLKAVLMNLLSVGASLGVLVAIFQWGWIDGFLGFQSPGHIDALTPPLVLAVVFGLSMDYEVFLLSRIRERWTATGDTQQAVADGLRTSAKTITSAALIMVAVFAVFVGTGVPSIKELGLGCAIAIALDATLVRLVLVPAAMELLGRWNWWLPRPLARVIPDLAIEDAPLAAAGR</sequence>
<dbReference type="InterPro" id="IPR050545">
    <property type="entry name" value="Mycobact_MmpL"/>
</dbReference>